<accession>A0A6N7TVP4</accession>
<evidence type="ECO:0000256" key="1">
    <source>
        <dbReference type="SAM" id="MobiDB-lite"/>
    </source>
</evidence>
<gene>
    <name evidence="2" type="ORF">GKC41_08595</name>
</gene>
<sequence>MEEFASQNPRPMGGPQWKQLNRQRRVYLMPDFCRISLPIRNPGPDAAEWVRVNGSRTYVLHPQTVTTPGKGITHIWPYGKKARLLMVWISTQVVRQKKHNTSRVIMLPSTLRQLMEDLGIQRKPRKTDYEDFKRQIGALSYFDMTITEMKTTTETIWQDTKKVTLVEESHIGWSRYTPKNGVTEGSYIQLTQETWDRMAKSTPLSADMVEILTSTGRGAEFDIYAWLSQRIYALNHSHAYQTPLITWKSLQNQMGSNYAETRNFVTRFKQSLKHVTALWNAALADAGAEGRLHYSIEKGGLRLYRSPVSVVPKPKCSDHADTLHQEANPLSQKKDSKSTVKVEDFPSDQSYDVLATPPISTDEDWDQIPIEPMEFKQG</sequence>
<feature type="region of interest" description="Disordered" evidence="1">
    <location>
        <begin position="315"/>
        <end position="378"/>
    </location>
</feature>
<reference evidence="2 3" key="1">
    <citation type="submission" date="2019-11" db="EMBL/GenBank/DDBJ databases">
        <title>Draft Genome Sequence of Plant Growth-Promoting Rhizosphere-Associated Bacteria.</title>
        <authorList>
            <person name="Vasilyev I.Y."/>
            <person name="Radchenko V."/>
            <person name="Ilnitskaya E.V."/>
        </authorList>
    </citation>
    <scope>NUCLEOTIDE SEQUENCE [LARGE SCALE GENOMIC DNA]</scope>
    <source>
        <strain evidence="2 3">VRA_9sq_n</strain>
    </source>
</reference>
<dbReference type="OrthoDB" id="1524783at2"/>
<dbReference type="EMBL" id="WKKW01000009">
    <property type="protein sequence ID" value="MSD91696.1"/>
    <property type="molecule type" value="Genomic_DNA"/>
</dbReference>
<evidence type="ECO:0008006" key="4">
    <source>
        <dbReference type="Google" id="ProtNLM"/>
    </source>
</evidence>
<organism evidence="2 3">
    <name type="scientific">Bifidobacterium asteroides</name>
    <dbReference type="NCBI Taxonomy" id="1684"/>
    <lineage>
        <taxon>Bacteria</taxon>
        <taxon>Bacillati</taxon>
        <taxon>Actinomycetota</taxon>
        <taxon>Actinomycetes</taxon>
        <taxon>Bifidobacteriales</taxon>
        <taxon>Bifidobacteriaceae</taxon>
        <taxon>Bifidobacterium</taxon>
    </lineage>
</organism>
<name>A0A6N7TVP4_9BIFI</name>
<protein>
    <recommendedName>
        <fullName evidence="4">Plasmid encoded RepA protein</fullName>
    </recommendedName>
</protein>
<proteinExistence type="predicted"/>
<evidence type="ECO:0000313" key="3">
    <source>
        <dbReference type="Proteomes" id="UP000436357"/>
    </source>
</evidence>
<feature type="compositionally biased region" description="Basic and acidic residues" evidence="1">
    <location>
        <begin position="332"/>
        <end position="344"/>
    </location>
</feature>
<dbReference type="AlphaFoldDB" id="A0A6N7TVP4"/>
<evidence type="ECO:0000313" key="2">
    <source>
        <dbReference type="EMBL" id="MSD91696.1"/>
    </source>
</evidence>
<feature type="compositionally biased region" description="Basic and acidic residues" evidence="1">
    <location>
        <begin position="315"/>
        <end position="324"/>
    </location>
</feature>
<comment type="caution">
    <text evidence="2">The sequence shown here is derived from an EMBL/GenBank/DDBJ whole genome shotgun (WGS) entry which is preliminary data.</text>
</comment>
<dbReference type="RefSeq" id="WP_154313843.1">
    <property type="nucleotide sequence ID" value="NZ_WKKW01000009.1"/>
</dbReference>
<dbReference type="Proteomes" id="UP000436357">
    <property type="component" value="Unassembled WGS sequence"/>
</dbReference>